<dbReference type="EMBL" id="KI925456">
    <property type="protein sequence ID" value="ETW84796.1"/>
    <property type="molecule type" value="Genomic_DNA"/>
</dbReference>
<gene>
    <name evidence="2" type="ORF">HETIRDRAFT_312776</name>
</gene>
<feature type="compositionally biased region" description="Polar residues" evidence="1">
    <location>
        <begin position="133"/>
        <end position="144"/>
    </location>
</feature>
<dbReference type="HOGENOM" id="CLU_042055_0_0_1"/>
<sequence length="392" mass="43087">MANYDPAVIREQIALQMQIYALNNGGMASDATSLSLSPSSTPFPGPNYNPWPFLQSTRGFGPHGRMRSAEAEAEIASMRSSPSHEPLPLPDSAPVLRHRGLKRRERSVNLRVQGAGGVAGKVRQKIRPPPRVESTQPRETSPELSSGEETAGEAKTTTTMGTADDRDVDEGAQWATEEGSEDTGEWVDEDEMEEEGEGDDLLQLEYHTDYVTNPDKRRRRWKSHWGTLVRAFQALDRETDTTLVLLAAPSHSSKLHSVTSRALRRDSSLARSAEMSNLRGAFSQLASRRTAARVRSQSQVTSLVERLSLASSSRDGSPASNESKEEDLRRALDAALGSLSALGGIYEQREVRWVEEMRRLDEDRLRVQLLLSQVLGVGSTDGPYGHLGNGVV</sequence>
<dbReference type="OrthoDB" id="3243310at2759"/>
<dbReference type="KEGG" id="hir:HETIRDRAFT_312776"/>
<feature type="compositionally biased region" description="Low complexity" evidence="1">
    <location>
        <begin position="147"/>
        <end position="162"/>
    </location>
</feature>
<feature type="region of interest" description="Disordered" evidence="1">
    <location>
        <begin position="309"/>
        <end position="328"/>
    </location>
</feature>
<proteinExistence type="predicted"/>
<accession>W4KIC9</accession>
<name>W4KIC9_HETIT</name>
<feature type="compositionally biased region" description="Polar residues" evidence="1">
    <location>
        <begin position="309"/>
        <end position="321"/>
    </location>
</feature>
<feature type="region of interest" description="Disordered" evidence="1">
    <location>
        <begin position="115"/>
        <end position="165"/>
    </location>
</feature>
<dbReference type="InParanoid" id="W4KIC9"/>
<dbReference type="eggNOG" id="ENOG502QQMS">
    <property type="taxonomic scope" value="Eukaryota"/>
</dbReference>
<reference evidence="2 3" key="1">
    <citation type="journal article" date="2012" name="New Phytol.">
        <title>Insight into trade-off between wood decay and parasitism from the genome of a fungal forest pathogen.</title>
        <authorList>
            <person name="Olson A."/>
            <person name="Aerts A."/>
            <person name="Asiegbu F."/>
            <person name="Belbahri L."/>
            <person name="Bouzid O."/>
            <person name="Broberg A."/>
            <person name="Canback B."/>
            <person name="Coutinho P.M."/>
            <person name="Cullen D."/>
            <person name="Dalman K."/>
            <person name="Deflorio G."/>
            <person name="van Diepen L.T."/>
            <person name="Dunand C."/>
            <person name="Duplessis S."/>
            <person name="Durling M."/>
            <person name="Gonthier P."/>
            <person name="Grimwood J."/>
            <person name="Fossdal C.G."/>
            <person name="Hansson D."/>
            <person name="Henrissat B."/>
            <person name="Hietala A."/>
            <person name="Himmelstrand K."/>
            <person name="Hoffmeister D."/>
            <person name="Hogberg N."/>
            <person name="James T.Y."/>
            <person name="Karlsson M."/>
            <person name="Kohler A."/>
            <person name="Kues U."/>
            <person name="Lee Y.H."/>
            <person name="Lin Y.C."/>
            <person name="Lind M."/>
            <person name="Lindquist E."/>
            <person name="Lombard V."/>
            <person name="Lucas S."/>
            <person name="Lunden K."/>
            <person name="Morin E."/>
            <person name="Murat C."/>
            <person name="Park J."/>
            <person name="Raffaello T."/>
            <person name="Rouze P."/>
            <person name="Salamov A."/>
            <person name="Schmutz J."/>
            <person name="Solheim H."/>
            <person name="Stahlberg J."/>
            <person name="Velez H."/>
            <person name="de Vries R.P."/>
            <person name="Wiebenga A."/>
            <person name="Woodward S."/>
            <person name="Yakovlev I."/>
            <person name="Garbelotto M."/>
            <person name="Martin F."/>
            <person name="Grigoriev I.V."/>
            <person name="Stenlid J."/>
        </authorList>
    </citation>
    <scope>NUCLEOTIDE SEQUENCE [LARGE SCALE GENOMIC DNA]</scope>
    <source>
        <strain evidence="2 3">TC 32-1</strain>
    </source>
</reference>
<dbReference type="Proteomes" id="UP000030671">
    <property type="component" value="Unassembled WGS sequence"/>
</dbReference>
<protein>
    <submittedName>
        <fullName evidence="2">Uncharacterized protein</fullName>
    </submittedName>
</protein>
<organism evidence="2 3">
    <name type="scientific">Heterobasidion irregulare (strain TC 32-1)</name>
    <dbReference type="NCBI Taxonomy" id="747525"/>
    <lineage>
        <taxon>Eukaryota</taxon>
        <taxon>Fungi</taxon>
        <taxon>Dikarya</taxon>
        <taxon>Basidiomycota</taxon>
        <taxon>Agaricomycotina</taxon>
        <taxon>Agaricomycetes</taxon>
        <taxon>Russulales</taxon>
        <taxon>Bondarzewiaceae</taxon>
        <taxon>Heterobasidion</taxon>
        <taxon>Heterobasidion annosum species complex</taxon>
    </lineage>
</organism>
<evidence type="ECO:0000313" key="2">
    <source>
        <dbReference type="EMBL" id="ETW84796.1"/>
    </source>
</evidence>
<dbReference type="GeneID" id="20669979"/>
<evidence type="ECO:0000313" key="3">
    <source>
        <dbReference type="Proteomes" id="UP000030671"/>
    </source>
</evidence>
<evidence type="ECO:0000256" key="1">
    <source>
        <dbReference type="SAM" id="MobiDB-lite"/>
    </source>
</evidence>
<keyword evidence="3" id="KW-1185">Reference proteome</keyword>
<dbReference type="RefSeq" id="XP_009544425.1">
    <property type="nucleotide sequence ID" value="XM_009546130.1"/>
</dbReference>
<dbReference type="AlphaFoldDB" id="W4KIC9"/>